<comment type="caution">
    <text evidence="1">The sequence shown here is derived from an EMBL/GenBank/DDBJ whole genome shotgun (WGS) entry which is preliminary data.</text>
</comment>
<keyword evidence="2" id="KW-1185">Reference proteome</keyword>
<gene>
    <name evidence="1" type="ORF">FE392_13315</name>
</gene>
<name>A0ABU4SBZ7_9GAMM</name>
<proteinExistence type="predicted"/>
<organism evidence="1 2">
    <name type="scientific">Xenorhabdus santafensis</name>
    <dbReference type="NCBI Taxonomy" id="2582833"/>
    <lineage>
        <taxon>Bacteria</taxon>
        <taxon>Pseudomonadati</taxon>
        <taxon>Pseudomonadota</taxon>
        <taxon>Gammaproteobacteria</taxon>
        <taxon>Enterobacterales</taxon>
        <taxon>Morganellaceae</taxon>
        <taxon>Xenorhabdus</taxon>
    </lineage>
</organism>
<sequence>MSIENIVKEALSDTRRYFNLKTQNKCYEESARLELPEHKRQFYLPEKIEERYALLSKSRSQMTYSQSPYKKNHILESTQGNDHVGNCDEYSSKAFKCLIKKSRLILEIYQREFDISIIHITSPSTQFNHGIVMISSNYLNQFTDRENLPDLFNRYHDSEIWICDPWANIACLSYNYPIEWKNKMFKWDGKGKLLNSPGGILEPTDFKIVTLIGNGIKSVAFNQNVKFSKRHIR</sequence>
<evidence type="ECO:0000313" key="1">
    <source>
        <dbReference type="EMBL" id="MDX7988300.1"/>
    </source>
</evidence>
<dbReference type="EMBL" id="VCDN01000048">
    <property type="protein sequence ID" value="MDX7988300.1"/>
    <property type="molecule type" value="Genomic_DNA"/>
</dbReference>
<dbReference type="Proteomes" id="UP001271890">
    <property type="component" value="Unassembled WGS sequence"/>
</dbReference>
<accession>A0ABU4SBZ7</accession>
<evidence type="ECO:0000313" key="2">
    <source>
        <dbReference type="Proteomes" id="UP001271890"/>
    </source>
</evidence>
<protein>
    <submittedName>
        <fullName evidence="1">Uncharacterized protein</fullName>
    </submittedName>
</protein>
<dbReference type="RefSeq" id="WP_319930703.1">
    <property type="nucleotide sequence ID" value="NZ_VCDN01000048.1"/>
</dbReference>
<reference evidence="2" key="1">
    <citation type="journal article" date="2024" name="Toxins">
        <title>Genome Sequence Analysis of Native Xenorhabdus Strains Isolated from Entomopathogenic Nematodes in Argentina.</title>
        <authorList>
            <person name="Palma L."/>
            <person name="Frizzo L."/>
            <person name="Kaiser S."/>
            <person name="Berry C."/>
            <person name="Caballero P."/>
            <person name="Bode H.B."/>
            <person name="Del Valle E.E."/>
        </authorList>
    </citation>
    <scope>NUCLEOTIDE SEQUENCE [LARGE SCALE GENOMIC DNA]</scope>
    <source>
        <strain evidence="2">12</strain>
    </source>
</reference>